<dbReference type="AlphaFoldDB" id="A0A168LB05"/>
<name>A0A168LB05_ABSGL</name>
<evidence type="ECO:0000313" key="2">
    <source>
        <dbReference type="EMBL" id="SAL96429.1"/>
    </source>
</evidence>
<accession>A0A168LB05</accession>
<reference evidence="2" key="1">
    <citation type="submission" date="2016-04" db="EMBL/GenBank/DDBJ databases">
        <authorList>
            <person name="Evans L.H."/>
            <person name="Alamgir A."/>
            <person name="Owens N."/>
            <person name="Weber N.D."/>
            <person name="Virtaneva K."/>
            <person name="Barbian K."/>
            <person name="Babar A."/>
            <person name="Rosenke K."/>
        </authorList>
    </citation>
    <scope>NUCLEOTIDE SEQUENCE [LARGE SCALE GENOMIC DNA]</scope>
    <source>
        <strain evidence="2">CBS 101.48</strain>
    </source>
</reference>
<organism evidence="2">
    <name type="scientific">Absidia glauca</name>
    <name type="common">Pin mould</name>
    <dbReference type="NCBI Taxonomy" id="4829"/>
    <lineage>
        <taxon>Eukaryota</taxon>
        <taxon>Fungi</taxon>
        <taxon>Fungi incertae sedis</taxon>
        <taxon>Mucoromycota</taxon>
        <taxon>Mucoromycotina</taxon>
        <taxon>Mucoromycetes</taxon>
        <taxon>Mucorales</taxon>
        <taxon>Cunninghamellaceae</taxon>
        <taxon>Absidia</taxon>
    </lineage>
</organism>
<protein>
    <submittedName>
        <fullName evidence="2">Uncharacterized protein</fullName>
    </submittedName>
</protein>
<feature type="non-terminal residue" evidence="2">
    <location>
        <position position="88"/>
    </location>
</feature>
<keyword evidence="3" id="KW-1185">Reference proteome</keyword>
<sequence>MPTNKKQRKQNKQKIDSLERLVNYMEKEFRRLNEKIDLVTPSSPVTNNKPLIVKPKLTRSKKVICKTIEAHFLDDTRFLYTELVLRKV</sequence>
<dbReference type="InParanoid" id="A0A168LB05"/>
<dbReference type="Proteomes" id="UP000078561">
    <property type="component" value="Unassembled WGS sequence"/>
</dbReference>
<evidence type="ECO:0000313" key="3">
    <source>
        <dbReference type="Proteomes" id="UP000078561"/>
    </source>
</evidence>
<keyword evidence="1" id="KW-0175">Coiled coil</keyword>
<gene>
    <name evidence="2" type="primary">ABSGL_01835.1 scaffold 2394</name>
</gene>
<proteinExistence type="predicted"/>
<evidence type="ECO:0000256" key="1">
    <source>
        <dbReference type="SAM" id="Coils"/>
    </source>
</evidence>
<dbReference type="EMBL" id="LT551049">
    <property type="protein sequence ID" value="SAL96429.1"/>
    <property type="molecule type" value="Genomic_DNA"/>
</dbReference>
<feature type="coiled-coil region" evidence="1">
    <location>
        <begin position="8"/>
        <end position="35"/>
    </location>
</feature>